<evidence type="ECO:0008006" key="3">
    <source>
        <dbReference type="Google" id="ProtNLM"/>
    </source>
</evidence>
<organism evidence="1 2">
    <name type="scientific">Hibiscus sabdariffa</name>
    <name type="common">roselle</name>
    <dbReference type="NCBI Taxonomy" id="183260"/>
    <lineage>
        <taxon>Eukaryota</taxon>
        <taxon>Viridiplantae</taxon>
        <taxon>Streptophyta</taxon>
        <taxon>Embryophyta</taxon>
        <taxon>Tracheophyta</taxon>
        <taxon>Spermatophyta</taxon>
        <taxon>Magnoliopsida</taxon>
        <taxon>eudicotyledons</taxon>
        <taxon>Gunneridae</taxon>
        <taxon>Pentapetalae</taxon>
        <taxon>rosids</taxon>
        <taxon>malvids</taxon>
        <taxon>Malvales</taxon>
        <taxon>Malvaceae</taxon>
        <taxon>Malvoideae</taxon>
        <taxon>Hibiscus</taxon>
    </lineage>
</organism>
<gene>
    <name evidence="1" type="ORF">V6N12_070279</name>
</gene>
<keyword evidence="2" id="KW-1185">Reference proteome</keyword>
<proteinExistence type="predicted"/>
<dbReference type="Proteomes" id="UP001472677">
    <property type="component" value="Unassembled WGS sequence"/>
</dbReference>
<protein>
    <recommendedName>
        <fullName evidence="3">RNase H type-1 domain-containing protein</fullName>
    </recommendedName>
</protein>
<evidence type="ECO:0000313" key="1">
    <source>
        <dbReference type="EMBL" id="KAK8579986.1"/>
    </source>
</evidence>
<name>A0ABR2FGC1_9ROSI</name>
<reference evidence="1 2" key="1">
    <citation type="journal article" date="2024" name="G3 (Bethesda)">
        <title>Genome assembly of Hibiscus sabdariffa L. provides insights into metabolisms of medicinal natural products.</title>
        <authorList>
            <person name="Kim T."/>
        </authorList>
    </citation>
    <scope>NUCLEOTIDE SEQUENCE [LARGE SCALE GENOMIC DNA]</scope>
    <source>
        <strain evidence="1">TK-2024</strain>
        <tissue evidence="1">Old leaves</tissue>
    </source>
</reference>
<accession>A0ABR2FGC1</accession>
<evidence type="ECO:0000313" key="2">
    <source>
        <dbReference type="Proteomes" id="UP001472677"/>
    </source>
</evidence>
<comment type="caution">
    <text evidence="1">The sequence shown here is derived from an EMBL/GenBank/DDBJ whole genome shotgun (WGS) entry which is preliminary data.</text>
</comment>
<sequence>MSDIWAIIGGIKVFARLFASCRFTHIGRACNRTAHAIAAKGIHLQSDRMWMEDAHDFVLLLAAEDRRFQDLP</sequence>
<dbReference type="EMBL" id="JBBPBM010000006">
    <property type="protein sequence ID" value="KAK8579986.1"/>
    <property type="molecule type" value="Genomic_DNA"/>
</dbReference>